<dbReference type="EMBL" id="JACHHT010000003">
    <property type="protein sequence ID" value="MBB6523388.1"/>
    <property type="molecule type" value="Genomic_DNA"/>
</dbReference>
<dbReference type="AlphaFoldDB" id="A0A7X0JXA3"/>
<dbReference type="CDD" id="cd05233">
    <property type="entry name" value="SDR_c"/>
    <property type="match status" value="1"/>
</dbReference>
<comment type="caution">
    <text evidence="3">The sequence shown here is derived from an EMBL/GenBank/DDBJ whole genome shotgun (WGS) entry which is preliminary data.</text>
</comment>
<comment type="similarity">
    <text evidence="1">Belongs to the short-chain dehydrogenases/reductases (SDR) family.</text>
</comment>
<dbReference type="PRINTS" id="PR00081">
    <property type="entry name" value="GDHRDH"/>
</dbReference>
<dbReference type="SUPFAM" id="SSF51735">
    <property type="entry name" value="NAD(P)-binding Rossmann-fold domains"/>
    <property type="match status" value="1"/>
</dbReference>
<dbReference type="PROSITE" id="PS00061">
    <property type="entry name" value="ADH_SHORT"/>
    <property type="match status" value="1"/>
</dbReference>
<dbReference type="GO" id="GO:0016491">
    <property type="term" value="F:oxidoreductase activity"/>
    <property type="evidence" value="ECO:0007669"/>
    <property type="project" value="UniProtKB-KW"/>
</dbReference>
<dbReference type="Proteomes" id="UP000528457">
    <property type="component" value="Unassembled WGS sequence"/>
</dbReference>
<name>A0A7X0JXA3_9GAMM</name>
<protein>
    <submittedName>
        <fullName evidence="3">NAD(P)-dependent dehydrogenase (Short-subunit alcohol dehydrogenase family)</fullName>
    </submittedName>
</protein>
<keyword evidence="4" id="KW-1185">Reference proteome</keyword>
<proteinExistence type="inferred from homology"/>
<accession>A0A7X0JXA3</accession>
<dbReference type="InParanoid" id="A0A7X0JXA3"/>
<dbReference type="PANTHER" id="PTHR43180">
    <property type="entry name" value="3-OXOACYL-(ACYL-CARRIER-PROTEIN) REDUCTASE (AFU_ORTHOLOGUE AFUA_6G11210)"/>
    <property type="match status" value="1"/>
</dbReference>
<dbReference type="Gene3D" id="3.40.50.720">
    <property type="entry name" value="NAD(P)-binding Rossmann-like Domain"/>
    <property type="match status" value="1"/>
</dbReference>
<keyword evidence="2" id="KW-0560">Oxidoreductase</keyword>
<reference evidence="3 4" key="1">
    <citation type="submission" date="2020-08" db="EMBL/GenBank/DDBJ databases">
        <title>Genomic Encyclopedia of Type Strains, Phase IV (KMG-IV): sequencing the most valuable type-strain genomes for metagenomic binning, comparative biology and taxonomic classification.</title>
        <authorList>
            <person name="Goeker M."/>
        </authorList>
    </citation>
    <scope>NUCLEOTIDE SEQUENCE [LARGE SCALE GENOMIC DNA]</scope>
    <source>
        <strain evidence="3 4">DSM 22368</strain>
    </source>
</reference>
<evidence type="ECO:0000256" key="1">
    <source>
        <dbReference type="ARBA" id="ARBA00006484"/>
    </source>
</evidence>
<dbReference type="Pfam" id="PF00106">
    <property type="entry name" value="adh_short"/>
    <property type="match status" value="1"/>
</dbReference>
<sequence length="269" mass="28709">MKLNDKVIVITGAANGIGKALAYRFAREAPKKLVLADIDRDSLEAIASELPMAEALACDIGCEEGVQHLVNSTLEQHGAIDLFCGNAGILRLGGVNTSDADFQKVWDINVQSHIWAARAALPSMLERGSGYFLITASAAGLLTQLGSLSYSVSKHAALSIAEWLAVTHGHQGIKVSALCPQAVESNMTAGSDGSVAGIDGMLSAETVADCVVEGLDSEDFLILPHPNVKQYFQNKANDYQRWLGGMQKLQRQFADLMPENVIDGGQELK</sequence>
<organism evidence="3 4">
    <name type="scientific">Pseudoteredinibacter isoporae</name>
    <dbReference type="NCBI Taxonomy" id="570281"/>
    <lineage>
        <taxon>Bacteria</taxon>
        <taxon>Pseudomonadati</taxon>
        <taxon>Pseudomonadota</taxon>
        <taxon>Gammaproteobacteria</taxon>
        <taxon>Cellvibrionales</taxon>
        <taxon>Cellvibrionaceae</taxon>
        <taxon>Pseudoteredinibacter</taxon>
    </lineage>
</organism>
<dbReference type="PANTHER" id="PTHR43180:SF66">
    <property type="entry name" value="SHORT-CHAIN DEHYDROGENASE_REDUCTASE FAMILY PROTEIN"/>
    <property type="match status" value="1"/>
</dbReference>
<dbReference type="InterPro" id="IPR002347">
    <property type="entry name" value="SDR_fam"/>
</dbReference>
<gene>
    <name evidence="3" type="ORF">HNR48_003690</name>
</gene>
<evidence type="ECO:0000256" key="2">
    <source>
        <dbReference type="ARBA" id="ARBA00023002"/>
    </source>
</evidence>
<dbReference type="InterPro" id="IPR020904">
    <property type="entry name" value="Sc_DH/Rdtase_CS"/>
</dbReference>
<dbReference type="RefSeq" id="WP_166848007.1">
    <property type="nucleotide sequence ID" value="NZ_JAAONY010000003.1"/>
</dbReference>
<evidence type="ECO:0000313" key="4">
    <source>
        <dbReference type="Proteomes" id="UP000528457"/>
    </source>
</evidence>
<evidence type="ECO:0000313" key="3">
    <source>
        <dbReference type="EMBL" id="MBB6523388.1"/>
    </source>
</evidence>
<dbReference type="InterPro" id="IPR036291">
    <property type="entry name" value="NAD(P)-bd_dom_sf"/>
</dbReference>